<organism evidence="3 4">
    <name type="scientific">Microterricola gilva</name>
    <dbReference type="NCBI Taxonomy" id="393267"/>
    <lineage>
        <taxon>Bacteria</taxon>
        <taxon>Bacillati</taxon>
        <taxon>Actinomycetota</taxon>
        <taxon>Actinomycetes</taxon>
        <taxon>Micrococcales</taxon>
        <taxon>Microbacteriaceae</taxon>
        <taxon>Microterricola</taxon>
    </lineage>
</organism>
<dbReference type="GO" id="GO:0016740">
    <property type="term" value="F:transferase activity"/>
    <property type="evidence" value="ECO:0007669"/>
    <property type="project" value="UniProtKB-KW"/>
</dbReference>
<dbReference type="InterPro" id="IPR050834">
    <property type="entry name" value="Glycosyltransf_2"/>
</dbReference>
<evidence type="ECO:0000313" key="3">
    <source>
        <dbReference type="EMBL" id="RZU66517.1"/>
    </source>
</evidence>
<dbReference type="AlphaFoldDB" id="A0A4Q8APG1"/>
<protein>
    <submittedName>
        <fullName evidence="3">Glycosyl transferase family 2</fullName>
    </submittedName>
</protein>
<reference evidence="3 4" key="1">
    <citation type="submission" date="2019-02" db="EMBL/GenBank/DDBJ databases">
        <title>Sequencing the genomes of 1000 actinobacteria strains.</title>
        <authorList>
            <person name="Klenk H.-P."/>
        </authorList>
    </citation>
    <scope>NUCLEOTIDE SEQUENCE [LARGE SCALE GENOMIC DNA]</scope>
    <source>
        <strain evidence="3 4">DSM 18319</strain>
    </source>
</reference>
<proteinExistence type="predicted"/>
<feature type="transmembrane region" description="Helical" evidence="1">
    <location>
        <begin position="238"/>
        <end position="267"/>
    </location>
</feature>
<keyword evidence="1" id="KW-0812">Transmembrane</keyword>
<accession>A0A4Q8APG1</accession>
<dbReference type="EMBL" id="SHLC01000001">
    <property type="protein sequence ID" value="RZU66517.1"/>
    <property type="molecule type" value="Genomic_DNA"/>
</dbReference>
<evidence type="ECO:0000313" key="4">
    <source>
        <dbReference type="Proteomes" id="UP000291483"/>
    </source>
</evidence>
<dbReference type="Proteomes" id="UP000291483">
    <property type="component" value="Unassembled WGS sequence"/>
</dbReference>
<name>A0A4Q8APG1_9MICO</name>
<dbReference type="Pfam" id="PF00535">
    <property type="entry name" value="Glycos_transf_2"/>
    <property type="match status" value="1"/>
</dbReference>
<keyword evidence="1" id="KW-0472">Membrane</keyword>
<evidence type="ECO:0000259" key="2">
    <source>
        <dbReference type="Pfam" id="PF00535"/>
    </source>
</evidence>
<keyword evidence="4" id="KW-1185">Reference proteome</keyword>
<dbReference type="Gene3D" id="3.90.550.10">
    <property type="entry name" value="Spore Coat Polysaccharide Biosynthesis Protein SpsA, Chain A"/>
    <property type="match status" value="1"/>
</dbReference>
<sequence>MPVIRAGALVLTVLNEARGLPVFLESLSAQSVLPSEIVVVDGGSTDGTVDLLRAWPAPANCMLTLLVRPGASISEGRNIAVAQTSAERILVTDGGTTLDPRWVERMLAAFDSPEAPQVVGGFFEPVGQSLTERTIAFAVTPELHEIEPTSFLPSSRSLAFVREAWESVEGYPEWLDYCEDLIFDISMKNRGFVFAFVPEAIVTWSARSSVRSFMKQYFRYARGDGKASLWWKRHLARYLAYIAGLLLLVGSFFTPWAAVALALGFVFYMRKFWCRVWNRRARFGPGLIWGLALVPLIVVAGDLAKMAGYPVGLRWRAAHAKANR</sequence>
<feature type="domain" description="Glycosyltransferase 2-like" evidence="2">
    <location>
        <begin position="10"/>
        <end position="124"/>
    </location>
</feature>
<evidence type="ECO:0000256" key="1">
    <source>
        <dbReference type="SAM" id="Phobius"/>
    </source>
</evidence>
<dbReference type="SUPFAM" id="SSF53448">
    <property type="entry name" value="Nucleotide-diphospho-sugar transferases"/>
    <property type="match status" value="1"/>
</dbReference>
<dbReference type="InterPro" id="IPR029044">
    <property type="entry name" value="Nucleotide-diphossugar_trans"/>
</dbReference>
<dbReference type="InterPro" id="IPR001173">
    <property type="entry name" value="Glyco_trans_2-like"/>
</dbReference>
<keyword evidence="3" id="KW-0808">Transferase</keyword>
<dbReference type="PANTHER" id="PTHR43685:SF3">
    <property type="entry name" value="SLR2126 PROTEIN"/>
    <property type="match status" value="1"/>
</dbReference>
<keyword evidence="1" id="KW-1133">Transmembrane helix</keyword>
<comment type="caution">
    <text evidence="3">The sequence shown here is derived from an EMBL/GenBank/DDBJ whole genome shotgun (WGS) entry which is preliminary data.</text>
</comment>
<gene>
    <name evidence="3" type="ORF">EV379_2875</name>
</gene>
<dbReference type="PANTHER" id="PTHR43685">
    <property type="entry name" value="GLYCOSYLTRANSFERASE"/>
    <property type="match status" value="1"/>
</dbReference>
<feature type="transmembrane region" description="Helical" evidence="1">
    <location>
        <begin position="287"/>
        <end position="304"/>
    </location>
</feature>